<feature type="region of interest" description="Disordered" evidence="2">
    <location>
        <begin position="1"/>
        <end position="36"/>
    </location>
</feature>
<evidence type="ECO:0000313" key="3">
    <source>
        <dbReference type="EMBL" id="KAL3774162.1"/>
    </source>
</evidence>
<evidence type="ECO:0000256" key="2">
    <source>
        <dbReference type="SAM" id="MobiDB-lite"/>
    </source>
</evidence>
<feature type="compositionally biased region" description="Low complexity" evidence="2">
    <location>
        <begin position="11"/>
        <end position="21"/>
    </location>
</feature>
<sequence>MDLPTEPSHPPSARSNSNNAPLSPPPPPPLGEPSKSRREVLKLHNETAPIPLSNLTPIAKYYAAADKVLAQFKLHLTNGELDDAYIIGRRFALFSTVSLPGHHYYTSPNYAKERVKNQKYAAWVTRGLERIVEVMDNEEMQKELHRQKENEEKIRREKEADQKKQVEWEKRMKLRLHAVDSLGDLHSNDTASDMDLKLAKLNALFPKDAEATLNGGIQDLCSNIEQSVQMNELPPPIAPPDVMNDNDLALFYSTYATQQLKSNGGTPMFAEPPSYSDLFLDTLKTSTEDTTVPTAATPTIPVRDLRSQCINEFDALLASKRVEIIKLSTYQGRLSHTPRYDSTNGCTVISPLIVATHINPHHYTTTNKQYKHGISNTEICDIIDKRAPPILQTVRSKLGLNQHALIIPSDVHDYLVDENILRQDKFVGVCGGNILDSRHWSEVVHLIVDGRGGENAVMQKTGAALFFRDHVISMIKLPLGNGSSYFDLIDSLPTSQAGGMAIRVRCKDQSAFESVFQWYATSKFSESQCDFIDANKWNDDICDFDPRVFQGFVWSE</sequence>
<keyword evidence="4" id="KW-1185">Reference proteome</keyword>
<organism evidence="3 4">
    <name type="scientific">Cyclotella atomus</name>
    <dbReference type="NCBI Taxonomy" id="382360"/>
    <lineage>
        <taxon>Eukaryota</taxon>
        <taxon>Sar</taxon>
        <taxon>Stramenopiles</taxon>
        <taxon>Ochrophyta</taxon>
        <taxon>Bacillariophyta</taxon>
        <taxon>Coscinodiscophyceae</taxon>
        <taxon>Thalassiosirophycidae</taxon>
        <taxon>Stephanodiscales</taxon>
        <taxon>Stephanodiscaceae</taxon>
        <taxon>Cyclotella</taxon>
    </lineage>
</organism>
<name>A0ABD3NE47_9STRA</name>
<dbReference type="Gene3D" id="1.20.58.80">
    <property type="entry name" value="Phosphotransferase system, lactose/cellobiose-type IIA subunit"/>
    <property type="match status" value="1"/>
</dbReference>
<accession>A0ABD3NE47</accession>
<dbReference type="EMBL" id="JALLPJ020001207">
    <property type="protein sequence ID" value="KAL3774162.1"/>
    <property type="molecule type" value="Genomic_DNA"/>
</dbReference>
<reference evidence="3 4" key="1">
    <citation type="submission" date="2024-10" db="EMBL/GenBank/DDBJ databases">
        <title>Updated reference genomes for cyclostephanoid diatoms.</title>
        <authorList>
            <person name="Roberts W.R."/>
            <person name="Alverson A.J."/>
        </authorList>
    </citation>
    <scope>NUCLEOTIDE SEQUENCE [LARGE SCALE GENOMIC DNA]</scope>
    <source>
        <strain evidence="3 4">AJA010-31</strain>
    </source>
</reference>
<protein>
    <recommendedName>
        <fullName evidence="5">HNH nuclease domain-containing protein</fullName>
    </recommendedName>
</protein>
<feature type="coiled-coil region" evidence="1">
    <location>
        <begin position="137"/>
        <end position="164"/>
    </location>
</feature>
<proteinExistence type="predicted"/>
<keyword evidence="1" id="KW-0175">Coiled coil</keyword>
<evidence type="ECO:0000256" key="1">
    <source>
        <dbReference type="SAM" id="Coils"/>
    </source>
</evidence>
<dbReference type="AlphaFoldDB" id="A0ABD3NE47"/>
<comment type="caution">
    <text evidence="3">The sequence shown here is derived from an EMBL/GenBank/DDBJ whole genome shotgun (WGS) entry which is preliminary data.</text>
</comment>
<evidence type="ECO:0000313" key="4">
    <source>
        <dbReference type="Proteomes" id="UP001530400"/>
    </source>
</evidence>
<dbReference type="Proteomes" id="UP001530400">
    <property type="component" value="Unassembled WGS sequence"/>
</dbReference>
<gene>
    <name evidence="3" type="ORF">ACHAWO_009230</name>
</gene>
<feature type="compositionally biased region" description="Pro residues" evidence="2">
    <location>
        <begin position="22"/>
        <end position="31"/>
    </location>
</feature>
<evidence type="ECO:0008006" key="5">
    <source>
        <dbReference type="Google" id="ProtNLM"/>
    </source>
</evidence>